<keyword evidence="1" id="KW-0472">Membrane</keyword>
<dbReference type="PANTHER" id="PTHR36832:SF1">
    <property type="entry name" value="SLR1174 PROTEIN"/>
    <property type="match status" value="1"/>
</dbReference>
<protein>
    <recommendedName>
        <fullName evidence="3">ABC transporter permease</fullName>
    </recommendedName>
</protein>
<feature type="transmembrane region" description="Helical" evidence="1">
    <location>
        <begin position="142"/>
        <end position="168"/>
    </location>
</feature>
<keyword evidence="1" id="KW-1133">Transmembrane helix</keyword>
<evidence type="ECO:0000256" key="1">
    <source>
        <dbReference type="SAM" id="Phobius"/>
    </source>
</evidence>
<evidence type="ECO:0000313" key="2">
    <source>
        <dbReference type="EMBL" id="EMB31526.1"/>
    </source>
</evidence>
<dbReference type="EMBL" id="AGDV01000020">
    <property type="protein sequence ID" value="EMB31526.1"/>
    <property type="molecule type" value="Genomic_DNA"/>
</dbReference>
<feature type="transmembrane region" description="Helical" evidence="1">
    <location>
        <begin position="180"/>
        <end position="199"/>
    </location>
</feature>
<keyword evidence="1" id="KW-0812">Transmembrane</keyword>
<dbReference type="RefSeq" id="WP_002685200.1">
    <property type="nucleotide sequence ID" value="NZ_CM001795.1"/>
</dbReference>
<proteinExistence type="predicted"/>
<feature type="transmembrane region" description="Helical" evidence="1">
    <location>
        <begin position="113"/>
        <end position="130"/>
    </location>
</feature>
<dbReference type="AlphaFoldDB" id="A0A0E2E349"/>
<feature type="transmembrane region" description="Helical" evidence="1">
    <location>
        <begin position="21"/>
        <end position="43"/>
    </location>
</feature>
<reference evidence="2" key="1">
    <citation type="submission" date="2012-01" db="EMBL/GenBank/DDBJ databases">
        <title>The Genome Sequence of Treponema denticola H-22.</title>
        <authorList>
            <consortium name="The Broad Institute Genome Sequencing Platform"/>
            <person name="Earl A."/>
            <person name="Ward D."/>
            <person name="Feldgarden M."/>
            <person name="Gevers D."/>
            <person name="Blanton J.M."/>
            <person name="Fenno C.J."/>
            <person name="Baranova O.V."/>
            <person name="Mathney J."/>
            <person name="Dewhirst F.E."/>
            <person name="Izard J."/>
            <person name="Young S.K."/>
            <person name="Zeng Q."/>
            <person name="Gargeya S."/>
            <person name="Fitzgerald M."/>
            <person name="Haas B."/>
            <person name="Abouelleil A."/>
            <person name="Alvarado L."/>
            <person name="Arachchi H.M."/>
            <person name="Berlin A."/>
            <person name="Chapman S.B."/>
            <person name="Gearin G."/>
            <person name="Goldberg J."/>
            <person name="Griggs A."/>
            <person name="Gujja S."/>
            <person name="Hansen M."/>
            <person name="Heiman D."/>
            <person name="Howarth C."/>
            <person name="Larimer J."/>
            <person name="Lui A."/>
            <person name="MacDonald P.J.P."/>
            <person name="McCowen C."/>
            <person name="Montmayeur A."/>
            <person name="Murphy C."/>
            <person name="Neiman D."/>
            <person name="Pearson M."/>
            <person name="Priest M."/>
            <person name="Roberts A."/>
            <person name="Saif S."/>
            <person name="Shea T."/>
            <person name="Sisk P."/>
            <person name="Stolte C."/>
            <person name="Sykes S."/>
            <person name="Wortman J."/>
            <person name="Nusbaum C."/>
            <person name="Birren B."/>
        </authorList>
    </citation>
    <scope>NUCLEOTIDE SEQUENCE [LARGE SCALE GENOMIC DNA]</scope>
    <source>
        <strain evidence="2">H-22</strain>
    </source>
</reference>
<sequence length="266" mass="30098">MKKYLSFFKIRFIANLQYRAAALAGISTQFAWGTLNIILFKAFYESSPENFPMGFSAFVSYIWMQQAFLAFFAMWTFESDITDSIVSGSIAYQMSKPINIYNLWFTRSVALRLARGLLRCFPILIIASILPQPYRLIMPDPITFFIFIASMILGLCTAAAFTCLIYVLCFFTVSPKGLQIVFFSASEMLMGQIIPIPFFPETIKKILEFSPFTGIQNIPLRIFSYDISSADAGKKILLQVFWLLVLFLSGKIIARAAEKKLVVQGG</sequence>
<feature type="transmembrane region" description="Helical" evidence="1">
    <location>
        <begin position="236"/>
        <end position="254"/>
    </location>
</feature>
<dbReference type="PATRIC" id="fig|999432.5.peg.1978"/>
<name>A0A0E2E349_TREDN</name>
<dbReference type="PANTHER" id="PTHR36832">
    <property type="entry name" value="SLR1174 PROTEIN-RELATED"/>
    <property type="match status" value="1"/>
</dbReference>
<dbReference type="HOGENOM" id="CLU_084465_0_1_12"/>
<gene>
    <name evidence="2" type="ORF">HMPREF9726_01906</name>
</gene>
<comment type="caution">
    <text evidence="2">The sequence shown here is derived from an EMBL/GenBank/DDBJ whole genome shotgun (WGS) entry which is preliminary data.</text>
</comment>
<evidence type="ECO:0008006" key="3">
    <source>
        <dbReference type="Google" id="ProtNLM"/>
    </source>
</evidence>
<accession>A0A0E2E349</accession>
<feature type="transmembrane region" description="Helical" evidence="1">
    <location>
        <begin position="55"/>
        <end position="77"/>
    </location>
</feature>
<dbReference type="Proteomes" id="UP000011705">
    <property type="component" value="Chromosome"/>
</dbReference>
<organism evidence="2">
    <name type="scientific">Treponema denticola H-22</name>
    <dbReference type="NCBI Taxonomy" id="999432"/>
    <lineage>
        <taxon>Bacteria</taxon>
        <taxon>Pseudomonadati</taxon>
        <taxon>Spirochaetota</taxon>
        <taxon>Spirochaetia</taxon>
        <taxon>Spirochaetales</taxon>
        <taxon>Treponemataceae</taxon>
        <taxon>Treponema</taxon>
    </lineage>
</organism>